<dbReference type="GO" id="GO:0004484">
    <property type="term" value="F:mRNA guanylyltransferase activity"/>
    <property type="evidence" value="ECO:0007669"/>
    <property type="project" value="InterPro"/>
</dbReference>
<dbReference type="GO" id="GO:0006370">
    <property type="term" value="P:7-methylguanosine mRNA capping"/>
    <property type="evidence" value="ECO:0007669"/>
    <property type="project" value="InterPro"/>
</dbReference>
<dbReference type="GO" id="GO:0004721">
    <property type="term" value="F:phosphoprotein phosphatase activity"/>
    <property type="evidence" value="ECO:0007669"/>
    <property type="project" value="UniProtKB-KW"/>
</dbReference>
<dbReference type="PROSITE" id="PS50056">
    <property type="entry name" value="TYR_PHOSPHATASE_2"/>
    <property type="match status" value="1"/>
</dbReference>
<accession>A0A8J2PLJ2</accession>
<dbReference type="GO" id="GO:0005634">
    <property type="term" value="C:nucleus"/>
    <property type="evidence" value="ECO:0007669"/>
    <property type="project" value="UniProtKB-SubCell"/>
</dbReference>
<evidence type="ECO:0000256" key="1">
    <source>
        <dbReference type="ARBA" id="ARBA00004123"/>
    </source>
</evidence>
<dbReference type="InterPro" id="IPR001339">
    <property type="entry name" value="mRNA_cap_enzyme_adenylation"/>
</dbReference>
<dbReference type="InterPro" id="IPR000387">
    <property type="entry name" value="Tyr_Pase_dom"/>
</dbReference>
<protein>
    <submittedName>
        <fullName evidence="11">Uncharacterized protein</fullName>
    </submittedName>
</protein>
<gene>
    <name evidence="11" type="ORF">AFUS01_LOCUS44806</name>
</gene>
<keyword evidence="12" id="KW-1185">Reference proteome</keyword>
<keyword evidence="6" id="KW-0342">GTP-binding</keyword>
<keyword evidence="5" id="KW-0904">Protein phosphatase</keyword>
<keyword evidence="5" id="KW-0378">Hydrolase</keyword>
<dbReference type="InterPro" id="IPR013846">
    <property type="entry name" value="mRNA_cap_enzyme_C"/>
</dbReference>
<evidence type="ECO:0000256" key="6">
    <source>
        <dbReference type="ARBA" id="ARBA00023134"/>
    </source>
</evidence>
<dbReference type="PIRSF" id="PIRSF036958">
    <property type="entry name" value="mRNA_capping_HCE"/>
    <property type="match status" value="1"/>
</dbReference>
<evidence type="ECO:0000256" key="8">
    <source>
        <dbReference type="SAM" id="MobiDB-lite"/>
    </source>
</evidence>
<reference evidence="11" key="1">
    <citation type="submission" date="2021-06" db="EMBL/GenBank/DDBJ databases">
        <authorList>
            <person name="Hodson N. C."/>
            <person name="Mongue J. A."/>
            <person name="Jaron S. K."/>
        </authorList>
    </citation>
    <scope>NUCLEOTIDE SEQUENCE</scope>
</reference>
<keyword evidence="3" id="KW-0548">Nucleotidyltransferase</keyword>
<sequence>VITTVVSEDFEGQSYLSVVTMYGNGRRKDRRQNGGVPPRWLRCPRKSSGFVGDKFLVFKTPLSAQYDEHVPVDNRFHPSMVQSYMKSVKRKIGLWIDLTNTDRYYHKEEVESAGIRYIKMNCEGANGPPSEEQIELFKKICNNYSNKNPNDVIGVHCTHGFNRSGFLICAYLVHEFDWGIQFALSEFAKQRPPGIYKQDYLNRLCEIFDPEGSPPAKPELPDWCFEDEDVIDDDGFMSNRSSSSSVSSNSYNNQGGNKRSYQNTDGGPQSNGVRHKRSRREFVKDNPVFMEGVTGVEPVTDTDEHSRVQRKVQEMCGWESTGFPGSQPISMDVRNIGLIAEHPYMVSWKADGTRYLMLIEDRDQVFFIDRDNCVFRVSGMTFPYRKNPGEHITETLVDGEMVLDKIDDKTFPRYLIYDIIKFRGEEVGKTEFRTRLLCIEKEIVNERYRAIETGEICRESEPFGVRFKQFWYLDKTEQILRGALTKQLPHEPDGAVFQPIKEPYICGRCDYVLKWKPPHLNTIDFRLKVVTQTGEGLLPTKQGHLFVGQLNQPFGMLKKVTRDVAKLDGKIIECRFEGTGWIFLRERTDKSFPNAFKTAEAVWASIRQPVTMDFLLDFIRNRQYRKP</sequence>
<feature type="compositionally biased region" description="Low complexity" evidence="8">
    <location>
        <begin position="238"/>
        <end position="253"/>
    </location>
</feature>
<dbReference type="Proteomes" id="UP000708208">
    <property type="component" value="Unassembled WGS sequence"/>
</dbReference>
<name>A0A8J2PLJ2_9HEXA</name>
<dbReference type="FunFam" id="3.30.470.30:FF:000040">
    <property type="entry name" value="mRNA-capping enzyme"/>
    <property type="match status" value="1"/>
</dbReference>
<evidence type="ECO:0000256" key="4">
    <source>
        <dbReference type="ARBA" id="ARBA00022741"/>
    </source>
</evidence>
<dbReference type="InterPro" id="IPR016130">
    <property type="entry name" value="Tyr_Pase_AS"/>
</dbReference>
<dbReference type="Pfam" id="PF01331">
    <property type="entry name" value="mRNA_cap_enzyme"/>
    <property type="match status" value="1"/>
</dbReference>
<comment type="caution">
    <text evidence="11">The sequence shown here is derived from an EMBL/GenBank/DDBJ whole genome shotgun (WGS) entry which is preliminary data.</text>
</comment>
<feature type="region of interest" description="Disordered" evidence="8">
    <location>
        <begin position="235"/>
        <end position="278"/>
    </location>
</feature>
<dbReference type="EMBL" id="CAJVCH010570624">
    <property type="protein sequence ID" value="CAG7835438.1"/>
    <property type="molecule type" value="Genomic_DNA"/>
</dbReference>
<feature type="non-terminal residue" evidence="11">
    <location>
        <position position="1"/>
    </location>
</feature>
<evidence type="ECO:0000256" key="2">
    <source>
        <dbReference type="ARBA" id="ARBA00022679"/>
    </source>
</evidence>
<dbReference type="InterPro" id="IPR000340">
    <property type="entry name" value="Dual-sp_phosphatase_cat-dom"/>
</dbReference>
<dbReference type="CDD" id="cd07895">
    <property type="entry name" value="Adenylation_mRNA_capping"/>
    <property type="match status" value="1"/>
</dbReference>
<dbReference type="FunFam" id="2.40.50.140:FF:000291">
    <property type="entry name" value="mRNA-capping enzyme"/>
    <property type="match status" value="1"/>
</dbReference>
<evidence type="ECO:0000313" key="11">
    <source>
        <dbReference type="EMBL" id="CAG7835438.1"/>
    </source>
</evidence>
<dbReference type="InterPro" id="IPR051029">
    <property type="entry name" value="mRNA_Capping_Enz/RNA_Phosphat"/>
</dbReference>
<dbReference type="GO" id="GO:0005524">
    <property type="term" value="F:ATP binding"/>
    <property type="evidence" value="ECO:0007669"/>
    <property type="project" value="InterPro"/>
</dbReference>
<comment type="subcellular location">
    <subcellularLocation>
        <location evidence="1">Nucleus</location>
    </subcellularLocation>
</comment>
<evidence type="ECO:0000259" key="10">
    <source>
        <dbReference type="PROSITE" id="PS50056"/>
    </source>
</evidence>
<evidence type="ECO:0000313" key="12">
    <source>
        <dbReference type="Proteomes" id="UP000708208"/>
    </source>
</evidence>
<keyword evidence="2" id="KW-0808">Transferase</keyword>
<evidence type="ECO:0000259" key="9">
    <source>
        <dbReference type="PROSITE" id="PS50054"/>
    </source>
</evidence>
<organism evidence="11 12">
    <name type="scientific">Allacma fusca</name>
    <dbReference type="NCBI Taxonomy" id="39272"/>
    <lineage>
        <taxon>Eukaryota</taxon>
        <taxon>Metazoa</taxon>
        <taxon>Ecdysozoa</taxon>
        <taxon>Arthropoda</taxon>
        <taxon>Hexapoda</taxon>
        <taxon>Collembola</taxon>
        <taxon>Symphypleona</taxon>
        <taxon>Sminthuridae</taxon>
        <taxon>Allacma</taxon>
    </lineage>
</organism>
<dbReference type="PROSITE" id="PS50054">
    <property type="entry name" value="TYR_PHOSPHATASE_DUAL"/>
    <property type="match status" value="1"/>
</dbReference>
<dbReference type="PANTHER" id="PTHR10367:SF17">
    <property type="entry name" value="MRNA-CAPPING ENZYME"/>
    <property type="match status" value="1"/>
</dbReference>
<dbReference type="FunFam" id="3.90.190.10:FF:000040">
    <property type="entry name" value="mRNA-capping enzyme"/>
    <property type="match status" value="1"/>
</dbReference>
<feature type="compositionally biased region" description="Polar residues" evidence="8">
    <location>
        <begin position="254"/>
        <end position="272"/>
    </location>
</feature>
<dbReference type="Pfam" id="PF00782">
    <property type="entry name" value="DSPc"/>
    <property type="match status" value="1"/>
</dbReference>
<keyword evidence="4" id="KW-0547">Nucleotide-binding</keyword>
<proteinExistence type="predicted"/>
<evidence type="ECO:0000256" key="7">
    <source>
        <dbReference type="ARBA" id="ARBA00023242"/>
    </source>
</evidence>
<dbReference type="PANTHER" id="PTHR10367">
    <property type="entry name" value="MRNA-CAPPING ENZYME"/>
    <property type="match status" value="1"/>
</dbReference>
<dbReference type="OrthoDB" id="200924at2759"/>
<feature type="domain" description="Tyrosine-protein phosphatase" evidence="9">
    <location>
        <begin position="60"/>
        <end position="216"/>
    </location>
</feature>
<keyword evidence="7" id="KW-0539">Nucleus</keyword>
<dbReference type="AlphaFoldDB" id="A0A8J2PLJ2"/>
<feature type="domain" description="Tyrosine specific protein phosphatases" evidence="10">
    <location>
        <begin position="131"/>
        <end position="202"/>
    </location>
</feature>
<dbReference type="GO" id="GO:0005525">
    <property type="term" value="F:GTP binding"/>
    <property type="evidence" value="ECO:0007669"/>
    <property type="project" value="UniProtKB-KW"/>
</dbReference>
<dbReference type="PROSITE" id="PS00383">
    <property type="entry name" value="TYR_PHOSPHATASE_1"/>
    <property type="match status" value="1"/>
</dbReference>
<evidence type="ECO:0000256" key="3">
    <source>
        <dbReference type="ARBA" id="ARBA00022695"/>
    </source>
</evidence>
<dbReference type="InterPro" id="IPR017074">
    <property type="entry name" value="mRNA_cap_enz_bifunc"/>
</dbReference>
<dbReference type="Pfam" id="PF03919">
    <property type="entry name" value="mRNA_cap_C"/>
    <property type="match status" value="1"/>
</dbReference>
<dbReference type="InterPro" id="IPR020422">
    <property type="entry name" value="TYR_PHOSPHATASE_DUAL_dom"/>
</dbReference>
<evidence type="ECO:0000256" key="5">
    <source>
        <dbReference type="ARBA" id="ARBA00022912"/>
    </source>
</evidence>